<accession>A0A5E4MI22</accession>
<name>A0A5E4MI22_9HEMI</name>
<dbReference type="AlphaFoldDB" id="A0A5E4MI22"/>
<evidence type="ECO:0000313" key="2">
    <source>
        <dbReference type="Proteomes" id="UP000325440"/>
    </source>
</evidence>
<dbReference type="EMBL" id="CABPRJ010000622">
    <property type="protein sequence ID" value="VVC31187.1"/>
    <property type="molecule type" value="Genomic_DNA"/>
</dbReference>
<organism evidence="1 2">
    <name type="scientific">Cinara cedri</name>
    <dbReference type="NCBI Taxonomy" id="506608"/>
    <lineage>
        <taxon>Eukaryota</taxon>
        <taxon>Metazoa</taxon>
        <taxon>Ecdysozoa</taxon>
        <taxon>Arthropoda</taxon>
        <taxon>Hexapoda</taxon>
        <taxon>Insecta</taxon>
        <taxon>Pterygota</taxon>
        <taxon>Neoptera</taxon>
        <taxon>Paraneoptera</taxon>
        <taxon>Hemiptera</taxon>
        <taxon>Sternorrhyncha</taxon>
        <taxon>Aphidomorpha</taxon>
        <taxon>Aphidoidea</taxon>
        <taxon>Aphididae</taxon>
        <taxon>Lachninae</taxon>
        <taxon>Cinara</taxon>
    </lineage>
</organism>
<keyword evidence="2" id="KW-1185">Reference proteome</keyword>
<sequence length="112" mass="13104">MILEKLQDITKELEKSIQSKSIVKLPVSDNLVNDIRESLELINNDHSEKEEIIKKLRYIYKLLTDEFDIIEEDCWDSLKHSLANSQSLSDKYNIKVAYENLKIVVEALRLLV</sequence>
<evidence type="ECO:0000313" key="1">
    <source>
        <dbReference type="EMBL" id="VVC31187.1"/>
    </source>
</evidence>
<feature type="non-terminal residue" evidence="1">
    <location>
        <position position="112"/>
    </location>
</feature>
<dbReference type="OrthoDB" id="10532323at2759"/>
<protein>
    <submittedName>
        <fullName evidence="1">Uncharacterized protein</fullName>
    </submittedName>
</protein>
<dbReference type="Proteomes" id="UP000325440">
    <property type="component" value="Unassembled WGS sequence"/>
</dbReference>
<proteinExistence type="predicted"/>
<reference evidence="1 2" key="1">
    <citation type="submission" date="2019-08" db="EMBL/GenBank/DDBJ databases">
        <authorList>
            <person name="Alioto T."/>
            <person name="Alioto T."/>
            <person name="Gomez Garrido J."/>
        </authorList>
    </citation>
    <scope>NUCLEOTIDE SEQUENCE [LARGE SCALE GENOMIC DNA]</scope>
</reference>
<gene>
    <name evidence="1" type="ORF">CINCED_3A001020</name>
</gene>